<evidence type="ECO:0000256" key="5">
    <source>
        <dbReference type="ARBA" id="ARBA00014387"/>
    </source>
</evidence>
<evidence type="ECO:0000256" key="13">
    <source>
        <dbReference type="ARBA" id="ARBA00023157"/>
    </source>
</evidence>
<evidence type="ECO:0000256" key="3">
    <source>
        <dbReference type="ARBA" id="ARBA00009294"/>
    </source>
</evidence>
<evidence type="ECO:0000256" key="10">
    <source>
        <dbReference type="ARBA" id="ARBA00022843"/>
    </source>
</evidence>
<evidence type="ECO:0000256" key="14">
    <source>
        <dbReference type="ARBA" id="ARBA00031791"/>
    </source>
</evidence>
<comment type="similarity">
    <text evidence="3">Belongs to the TRAP-delta family.</text>
</comment>
<keyword evidence="9" id="KW-0256">Endoplasmic reticulum</keyword>
<evidence type="ECO:0000256" key="11">
    <source>
        <dbReference type="ARBA" id="ARBA00022989"/>
    </source>
</evidence>
<proteinExistence type="inferred from homology"/>
<keyword evidence="13" id="KW-1015">Disulfide bond</keyword>
<gene>
    <name evidence="17" type="ORF">SNE40_013437</name>
</gene>
<comment type="subcellular location">
    <subcellularLocation>
        <location evidence="2">Endoplasmic reticulum membrane</location>
        <topology evidence="2">Single-pass type I membrane protein</topology>
    </subcellularLocation>
</comment>
<evidence type="ECO:0000256" key="12">
    <source>
        <dbReference type="ARBA" id="ARBA00023136"/>
    </source>
</evidence>
<sequence length="173" mass="19104">MAATTSKMLTILVLAVLTVFTSADVCLGPVVKSETYTTSETTVSTETVFISQFTLTCKNGLQNINLFADVAGRMIPAVRTTVTNQYQITITDEYKALRSGNYESRFYDEEGFSALKKARRNNEDVSTITPLFTINISHGGVWQGTYIQSEFVAACVAILVWWLAFSTKSKLTP</sequence>
<comment type="function">
    <text evidence="1">TRAP proteins are part of a complex whose function is to bind calcium to the ER membrane and thereby regulate the retention of ER resident proteins.</text>
</comment>
<keyword evidence="11 15" id="KW-1133">Transmembrane helix</keyword>
<accession>A0AAN8JBL5</accession>
<evidence type="ECO:0000256" key="1">
    <source>
        <dbReference type="ARBA" id="ARBA00002838"/>
    </source>
</evidence>
<keyword evidence="7 15" id="KW-0812">Transmembrane</keyword>
<dbReference type="PANTHER" id="PTHR12731">
    <property type="entry name" value="TRANSLOCON-ASSOCIATED PROTEIN, DELTA SUBUNIT"/>
    <property type="match status" value="1"/>
</dbReference>
<evidence type="ECO:0000256" key="6">
    <source>
        <dbReference type="ARBA" id="ARBA00022499"/>
    </source>
</evidence>
<dbReference type="Proteomes" id="UP001347796">
    <property type="component" value="Unassembled WGS sequence"/>
</dbReference>
<dbReference type="EMBL" id="JAZGQO010000010">
    <property type="protein sequence ID" value="KAK6174871.1"/>
    <property type="molecule type" value="Genomic_DNA"/>
</dbReference>
<evidence type="ECO:0000256" key="8">
    <source>
        <dbReference type="ARBA" id="ARBA00022729"/>
    </source>
</evidence>
<keyword evidence="18" id="KW-1185">Reference proteome</keyword>
<dbReference type="InterPro" id="IPR008855">
    <property type="entry name" value="TRAP-delta"/>
</dbReference>
<comment type="caution">
    <text evidence="17">The sequence shown here is derived from an EMBL/GenBank/DDBJ whole genome shotgun (WGS) entry which is preliminary data.</text>
</comment>
<dbReference type="PANTHER" id="PTHR12731:SF1">
    <property type="entry name" value="TRANSLOCON-ASSOCIATED PROTEIN SUBUNIT DELTA"/>
    <property type="match status" value="1"/>
</dbReference>
<dbReference type="AlphaFoldDB" id="A0AAN8JBL5"/>
<evidence type="ECO:0000256" key="15">
    <source>
        <dbReference type="SAM" id="Phobius"/>
    </source>
</evidence>
<name>A0AAN8JBL5_PATCE</name>
<organism evidence="17 18">
    <name type="scientific">Patella caerulea</name>
    <name type="common">Rayed Mediterranean limpet</name>
    <dbReference type="NCBI Taxonomy" id="87958"/>
    <lineage>
        <taxon>Eukaryota</taxon>
        <taxon>Metazoa</taxon>
        <taxon>Spiralia</taxon>
        <taxon>Lophotrochozoa</taxon>
        <taxon>Mollusca</taxon>
        <taxon>Gastropoda</taxon>
        <taxon>Patellogastropoda</taxon>
        <taxon>Patelloidea</taxon>
        <taxon>Patellidae</taxon>
        <taxon>Patella</taxon>
    </lineage>
</organism>
<evidence type="ECO:0000313" key="18">
    <source>
        <dbReference type="Proteomes" id="UP001347796"/>
    </source>
</evidence>
<protein>
    <recommendedName>
        <fullName evidence="5">Translocon-associated protein subunit delta</fullName>
    </recommendedName>
    <alternativeName>
        <fullName evidence="14">Signal sequence receptor subunit delta</fullName>
    </alternativeName>
</protein>
<keyword evidence="12 15" id="KW-0472">Membrane</keyword>
<evidence type="ECO:0000256" key="2">
    <source>
        <dbReference type="ARBA" id="ARBA00004115"/>
    </source>
</evidence>
<evidence type="ECO:0000256" key="9">
    <source>
        <dbReference type="ARBA" id="ARBA00022824"/>
    </source>
</evidence>
<evidence type="ECO:0000256" key="7">
    <source>
        <dbReference type="ARBA" id="ARBA00022692"/>
    </source>
</evidence>
<reference evidence="17 18" key="1">
    <citation type="submission" date="2024-01" db="EMBL/GenBank/DDBJ databases">
        <title>The genome of the rayed Mediterranean limpet Patella caerulea (Linnaeus, 1758).</title>
        <authorList>
            <person name="Anh-Thu Weber A."/>
            <person name="Halstead-Nussloch G."/>
        </authorList>
    </citation>
    <scope>NUCLEOTIDE SEQUENCE [LARGE SCALE GENOMIC DNA]</scope>
    <source>
        <strain evidence="17">AATW-2023a</strain>
        <tissue evidence="17">Whole specimen</tissue>
    </source>
</reference>
<keyword evidence="8 16" id="KW-0732">Signal</keyword>
<comment type="subunit">
    <text evidence="4">Heterotetramer of TRAP-alpha, TRAP-beta, TRAP-delta and TRAP-gamma.</text>
</comment>
<evidence type="ECO:0000256" key="4">
    <source>
        <dbReference type="ARBA" id="ARBA00011819"/>
    </source>
</evidence>
<feature type="chain" id="PRO_5042884026" description="Translocon-associated protein subunit delta" evidence="16">
    <location>
        <begin position="24"/>
        <end position="173"/>
    </location>
</feature>
<feature type="transmembrane region" description="Helical" evidence="15">
    <location>
        <begin position="146"/>
        <end position="165"/>
    </location>
</feature>
<dbReference type="Pfam" id="PF05404">
    <property type="entry name" value="TRAP-delta"/>
    <property type="match status" value="1"/>
</dbReference>
<keyword evidence="10" id="KW-0832">Ubl conjugation</keyword>
<evidence type="ECO:0000313" key="17">
    <source>
        <dbReference type="EMBL" id="KAK6174871.1"/>
    </source>
</evidence>
<dbReference type="GO" id="GO:0005789">
    <property type="term" value="C:endoplasmic reticulum membrane"/>
    <property type="evidence" value="ECO:0007669"/>
    <property type="project" value="UniProtKB-SubCell"/>
</dbReference>
<evidence type="ECO:0000256" key="16">
    <source>
        <dbReference type="SAM" id="SignalP"/>
    </source>
</evidence>
<feature type="signal peptide" evidence="16">
    <location>
        <begin position="1"/>
        <end position="23"/>
    </location>
</feature>
<keyword evidence="6" id="KW-1017">Isopeptide bond</keyword>